<gene>
    <name evidence="4" type="ORF">BG261_06730</name>
</gene>
<dbReference type="Pfam" id="PF03816">
    <property type="entry name" value="LytR_cpsA_psr"/>
    <property type="match status" value="1"/>
</dbReference>
<dbReference type="AlphaFoldDB" id="A0A1E8GKV1"/>
<dbReference type="EMBL" id="MKIR01000024">
    <property type="protein sequence ID" value="OFI48586.1"/>
    <property type="molecule type" value="Genomic_DNA"/>
</dbReference>
<dbReference type="STRING" id="1859473.BG261_06730"/>
<feature type="domain" description="Cell envelope-related transcriptional attenuator" evidence="3">
    <location>
        <begin position="79"/>
        <end position="222"/>
    </location>
</feature>
<keyword evidence="2" id="KW-1133">Transmembrane helix</keyword>
<evidence type="ECO:0000313" key="4">
    <source>
        <dbReference type="EMBL" id="OFI48586.1"/>
    </source>
</evidence>
<dbReference type="RefSeq" id="WP_070792979.1">
    <property type="nucleotide sequence ID" value="NZ_MKIR01000024.1"/>
</dbReference>
<dbReference type="PANTHER" id="PTHR33392">
    <property type="entry name" value="POLYISOPRENYL-TEICHOIC ACID--PEPTIDOGLYCAN TEICHOIC ACID TRANSFERASE TAGU"/>
    <property type="match status" value="1"/>
</dbReference>
<proteinExistence type="inferred from homology"/>
<organism evidence="4 5">
    <name type="scientific">Floricoccus tropicus</name>
    <dbReference type="NCBI Taxonomy" id="1859473"/>
    <lineage>
        <taxon>Bacteria</taxon>
        <taxon>Bacillati</taxon>
        <taxon>Bacillota</taxon>
        <taxon>Bacilli</taxon>
        <taxon>Lactobacillales</taxon>
        <taxon>Streptococcaceae</taxon>
        <taxon>Floricoccus</taxon>
    </lineage>
</organism>
<comment type="similarity">
    <text evidence="1">Belongs to the LytR/CpsA/Psr (LCP) family.</text>
</comment>
<keyword evidence="5" id="KW-1185">Reference proteome</keyword>
<dbReference type="InterPro" id="IPR050922">
    <property type="entry name" value="LytR/CpsA/Psr_CW_biosynth"/>
</dbReference>
<sequence>MSKTKKIIITLLSIVGVILVFVAAISVKMYTDVEKSVDKTFAKVERKDTRDVNLKKKQPFSMLLMGIDTGELGRIEQGRSDSMMVGTVNPNQKQTTIVSIPRDTYTEIVGRGTMDKINHAYAFGGVSMSMDTVQKLLDIPIDHYISINMKGLEELVDAVGGVEVNNTLQFNYDGNNFPEGTLELDGKRALAYTRMRYDDPNGDYGRQERQRKVITAIGKKLASVSTASKYQTILKSMEDNVRTDLTFDQIKTIVLDYSPAFDNVVDEQMKGEGVMRDGVSYQDIPTAELDRIQTILKKQLEIDK</sequence>
<reference evidence="5" key="1">
    <citation type="submission" date="2016-09" db="EMBL/GenBank/DDBJ databases">
        <title>Draft genome sequence of a novel species of the family Streptococcaceae isolated from flowers.</title>
        <authorList>
            <person name="Chuah L.-O."/>
            <person name="Yap K.-P."/>
            <person name="Thong K.L."/>
            <person name="Liong M.T."/>
            <person name="Ahmad R."/>
            <person name="Rusul G."/>
        </authorList>
    </citation>
    <scope>NUCLEOTIDE SEQUENCE [LARGE SCALE GENOMIC DNA]</scope>
    <source>
        <strain evidence="5">DF1</strain>
    </source>
</reference>
<dbReference type="InterPro" id="IPR004474">
    <property type="entry name" value="LytR_CpsA_psr"/>
</dbReference>
<dbReference type="Gene3D" id="3.40.630.190">
    <property type="entry name" value="LCP protein"/>
    <property type="match status" value="1"/>
</dbReference>
<protein>
    <submittedName>
        <fullName evidence="4">Transcriptional regulator</fullName>
    </submittedName>
</protein>
<accession>A0A1E8GKV1</accession>
<name>A0A1E8GKV1_9LACT</name>
<feature type="transmembrane region" description="Helical" evidence="2">
    <location>
        <begin position="7"/>
        <end position="27"/>
    </location>
</feature>
<evidence type="ECO:0000256" key="1">
    <source>
        <dbReference type="ARBA" id="ARBA00006068"/>
    </source>
</evidence>
<evidence type="ECO:0000259" key="3">
    <source>
        <dbReference type="Pfam" id="PF03816"/>
    </source>
</evidence>
<dbReference type="PANTHER" id="PTHR33392:SF6">
    <property type="entry name" value="POLYISOPRENYL-TEICHOIC ACID--PEPTIDOGLYCAN TEICHOIC ACID TRANSFERASE TAGU"/>
    <property type="match status" value="1"/>
</dbReference>
<dbReference type="OrthoDB" id="27330at2"/>
<dbReference type="NCBIfam" id="TIGR00350">
    <property type="entry name" value="lytR_cpsA_psr"/>
    <property type="match status" value="1"/>
</dbReference>
<keyword evidence="2" id="KW-0812">Transmembrane</keyword>
<dbReference type="Proteomes" id="UP000178622">
    <property type="component" value="Unassembled WGS sequence"/>
</dbReference>
<evidence type="ECO:0000256" key="2">
    <source>
        <dbReference type="SAM" id="Phobius"/>
    </source>
</evidence>
<keyword evidence="2" id="KW-0472">Membrane</keyword>
<comment type="caution">
    <text evidence="4">The sequence shown here is derived from an EMBL/GenBank/DDBJ whole genome shotgun (WGS) entry which is preliminary data.</text>
</comment>
<evidence type="ECO:0000313" key="5">
    <source>
        <dbReference type="Proteomes" id="UP000178622"/>
    </source>
</evidence>